<evidence type="ECO:0000256" key="1">
    <source>
        <dbReference type="ARBA" id="ARBA00001180"/>
    </source>
</evidence>
<dbReference type="Pfam" id="PF08235">
    <property type="entry name" value="LNS2"/>
    <property type="match status" value="1"/>
</dbReference>
<dbReference type="InterPro" id="IPR007651">
    <property type="entry name" value="Lipin_N"/>
</dbReference>
<dbReference type="InParanoid" id="A0A4W6FWX9"/>
<feature type="compositionally biased region" description="Basic and acidic residues" evidence="6">
    <location>
        <begin position="467"/>
        <end position="483"/>
    </location>
</feature>
<feature type="region of interest" description="Disordered" evidence="6">
    <location>
        <begin position="147"/>
        <end position="172"/>
    </location>
</feature>
<dbReference type="Pfam" id="PF16876">
    <property type="entry name" value="Lipin_mid"/>
    <property type="match status" value="1"/>
</dbReference>
<dbReference type="InterPro" id="IPR031315">
    <property type="entry name" value="LNS2/PITP"/>
</dbReference>
<proteinExistence type="inferred from homology"/>
<dbReference type="GO" id="GO:0008195">
    <property type="term" value="F:phosphatidate phosphatase activity"/>
    <property type="evidence" value="ECO:0007669"/>
    <property type="project" value="UniProtKB-EC"/>
</dbReference>
<evidence type="ECO:0000256" key="3">
    <source>
        <dbReference type="ARBA" id="ARBA00005476"/>
    </source>
</evidence>
<dbReference type="Proteomes" id="UP000314980">
    <property type="component" value="Unassembled WGS sequence"/>
</dbReference>
<dbReference type="InterPro" id="IPR013209">
    <property type="entry name" value="LNS2"/>
</dbReference>
<evidence type="ECO:0000256" key="4">
    <source>
        <dbReference type="ARBA" id="ARBA00012638"/>
    </source>
</evidence>
<comment type="cofactor">
    <cofactor evidence="2">
        <name>Mg(2+)</name>
        <dbReference type="ChEBI" id="CHEBI:18420"/>
    </cofactor>
</comment>
<dbReference type="InterPro" id="IPR036412">
    <property type="entry name" value="HAD-like_sf"/>
</dbReference>
<reference evidence="8" key="2">
    <citation type="submission" date="2025-08" db="UniProtKB">
        <authorList>
            <consortium name="Ensembl"/>
        </authorList>
    </citation>
    <scope>IDENTIFICATION</scope>
</reference>
<dbReference type="GeneTree" id="ENSGT00940000157219"/>
<evidence type="ECO:0000313" key="9">
    <source>
        <dbReference type="Proteomes" id="UP000314980"/>
    </source>
</evidence>
<dbReference type="InterPro" id="IPR031703">
    <property type="entry name" value="Lipin_mid"/>
</dbReference>
<dbReference type="EC" id="3.1.3.4" evidence="4"/>
<gene>
    <name evidence="8" type="primary">LPIN1</name>
</gene>
<evidence type="ECO:0000256" key="2">
    <source>
        <dbReference type="ARBA" id="ARBA00001946"/>
    </source>
</evidence>
<name>A0A4W6FWX9_LATCA</name>
<dbReference type="PANTHER" id="PTHR12181:SF10">
    <property type="entry name" value="PHOSPHATIDATE PHOSPHATASE LPIN1"/>
    <property type="match status" value="1"/>
</dbReference>
<comment type="similarity">
    <text evidence="3">Belongs to the lipin family.</text>
</comment>
<dbReference type="GO" id="GO:0032869">
    <property type="term" value="P:cellular response to insulin stimulus"/>
    <property type="evidence" value="ECO:0007669"/>
    <property type="project" value="TreeGrafter"/>
</dbReference>
<dbReference type="PANTHER" id="PTHR12181">
    <property type="entry name" value="LIPIN"/>
    <property type="match status" value="1"/>
</dbReference>
<evidence type="ECO:0000256" key="5">
    <source>
        <dbReference type="ARBA" id="ARBA00022801"/>
    </source>
</evidence>
<feature type="region of interest" description="Disordered" evidence="6">
    <location>
        <begin position="461"/>
        <end position="494"/>
    </location>
</feature>
<dbReference type="GO" id="GO:0005741">
    <property type="term" value="C:mitochondrial outer membrane"/>
    <property type="evidence" value="ECO:0007669"/>
    <property type="project" value="TreeGrafter"/>
</dbReference>
<dbReference type="STRING" id="8187.ENSLCAP00010055075"/>
<organism evidence="8 9">
    <name type="scientific">Lates calcarifer</name>
    <name type="common">Barramundi</name>
    <name type="synonym">Holocentrus calcarifer</name>
    <dbReference type="NCBI Taxonomy" id="8187"/>
    <lineage>
        <taxon>Eukaryota</taxon>
        <taxon>Metazoa</taxon>
        <taxon>Chordata</taxon>
        <taxon>Craniata</taxon>
        <taxon>Vertebrata</taxon>
        <taxon>Euteleostomi</taxon>
        <taxon>Actinopterygii</taxon>
        <taxon>Neopterygii</taxon>
        <taxon>Teleostei</taxon>
        <taxon>Neoteleostei</taxon>
        <taxon>Acanthomorphata</taxon>
        <taxon>Carangaria</taxon>
        <taxon>Carangaria incertae sedis</taxon>
        <taxon>Centropomidae</taxon>
        <taxon>Lates</taxon>
    </lineage>
</organism>
<dbReference type="GO" id="GO:0009062">
    <property type="term" value="P:fatty acid catabolic process"/>
    <property type="evidence" value="ECO:0007669"/>
    <property type="project" value="TreeGrafter"/>
</dbReference>
<evidence type="ECO:0000313" key="8">
    <source>
        <dbReference type="Ensembl" id="ENSLCAP00010055075.1"/>
    </source>
</evidence>
<feature type="domain" description="LNS2/PITP" evidence="7">
    <location>
        <begin position="555"/>
        <end position="711"/>
    </location>
</feature>
<dbReference type="AlphaFoldDB" id="A0A4W6FWX9"/>
<keyword evidence="5" id="KW-0378">Hydrolase</keyword>
<dbReference type="GO" id="GO:0019432">
    <property type="term" value="P:triglyceride biosynthetic process"/>
    <property type="evidence" value="ECO:0007669"/>
    <property type="project" value="TreeGrafter"/>
</dbReference>
<comment type="catalytic activity">
    <reaction evidence="1">
        <text>a 1,2-diacyl-sn-glycero-3-phosphate + H2O = a 1,2-diacyl-sn-glycerol + phosphate</text>
        <dbReference type="Rhea" id="RHEA:27429"/>
        <dbReference type="ChEBI" id="CHEBI:15377"/>
        <dbReference type="ChEBI" id="CHEBI:17815"/>
        <dbReference type="ChEBI" id="CHEBI:43474"/>
        <dbReference type="ChEBI" id="CHEBI:58608"/>
        <dbReference type="EC" id="3.1.3.4"/>
    </reaction>
    <physiologicalReaction direction="left-to-right" evidence="1">
        <dbReference type="Rhea" id="RHEA:27430"/>
    </physiologicalReaction>
</comment>
<keyword evidence="9" id="KW-1185">Reference proteome</keyword>
<dbReference type="SMART" id="SM00775">
    <property type="entry name" value="LNS2"/>
    <property type="match status" value="1"/>
</dbReference>
<feature type="region of interest" description="Disordered" evidence="6">
    <location>
        <begin position="254"/>
        <end position="284"/>
    </location>
</feature>
<evidence type="ECO:0000256" key="6">
    <source>
        <dbReference type="SAM" id="MobiDB-lite"/>
    </source>
</evidence>
<protein>
    <recommendedName>
        <fullName evidence="4">phosphatidate phosphatase</fullName>
        <ecNumber evidence="4">3.1.3.4</ecNumber>
    </recommendedName>
</protein>
<feature type="region of interest" description="Disordered" evidence="6">
    <location>
        <begin position="757"/>
        <end position="776"/>
    </location>
</feature>
<dbReference type="GO" id="GO:0045944">
    <property type="term" value="P:positive regulation of transcription by RNA polymerase II"/>
    <property type="evidence" value="ECO:0007669"/>
    <property type="project" value="TreeGrafter"/>
</dbReference>
<dbReference type="Ensembl" id="ENSLCAT00010056547.1">
    <property type="protein sequence ID" value="ENSLCAP00010055075.1"/>
    <property type="gene ID" value="ENSLCAG00010025703.1"/>
</dbReference>
<dbReference type="Pfam" id="PF04571">
    <property type="entry name" value="Lipin_N"/>
    <property type="match status" value="1"/>
</dbReference>
<dbReference type="SUPFAM" id="SSF56784">
    <property type="entry name" value="HAD-like"/>
    <property type="match status" value="1"/>
</dbReference>
<evidence type="ECO:0000259" key="7">
    <source>
        <dbReference type="SMART" id="SM00775"/>
    </source>
</evidence>
<feature type="compositionally biased region" description="Low complexity" evidence="6">
    <location>
        <begin position="147"/>
        <end position="161"/>
    </location>
</feature>
<dbReference type="GO" id="GO:0003713">
    <property type="term" value="F:transcription coactivator activity"/>
    <property type="evidence" value="ECO:0007669"/>
    <property type="project" value="TreeGrafter"/>
</dbReference>
<sequence>MNYVGQLAGQVFVQVKELYRGLNPATLSGCIDVIVVRQPDGSLQCSPFHVRFGKMGVLRSREKVVDIEINGEPVSLHMKLGENGEAFFVKETENTLVIPSYLVTSPIMSTGEELMESQLGRGISRHHGRLLCMTKLQTDLSQVPDCLSLSSPDDSRSSTPKSDSELTSQNKDNPEMLWTWGELPQAAQVFTHSNTHTHCRKHLSTYFIQTGRFTGVVQVFFLSLDKTRRVESVGPSCAEMEGLTACSVSPRILPDHLDEGGNRGSPIRRTDSPSKRKEKRSQHLGADGIYLDDITELEPEVAALYFPKSDGGSSSMKGDSEMMMMGVRSANQSPQSVGSSGMDSGVDSLSDQLGDLPHVAISLCGGLTDNREITREQFQERAISYQQFSENPSIIDDPNLVVKIGNKYYNWNTAAPVMLAMQVYQKPLPQASVENIMKEKMPKKGGRWWFSWRSRNSDSKSVSRHTISHEMKDESSSSDEDHGSPIQVSGSCQSESLMSSGSICYKKTLRLTSEQLASLQLKEGPNDVVFSVTTQYQGTCRCHGTIYLWSWDDKIIISDIDGTITRSDTLGHILPTLGKDWTHQGIARLYHRVSLNGYKFMYCSARAIGMADMTRGYLHWVNERGTMLPMGPVLLSPSSLFSALHREVIEKKPEKFKIECLSDIKHLFYPNTEPFYAAFGNRATDVYSYKEVGVPLNRIFTVNPKGELIQEHAKTNISSFGRLCDMVDHVFPVLVQDEEADFPCSDTFGQCNYWSKQLPDGANQEEEEDPQHLETS</sequence>
<dbReference type="InterPro" id="IPR026058">
    <property type="entry name" value="LIPIN"/>
</dbReference>
<reference evidence="9" key="1">
    <citation type="submission" date="2015-09" db="EMBL/GenBank/DDBJ databases">
        <authorList>
            <person name="Sai Rama Sridatta P."/>
        </authorList>
    </citation>
    <scope>NUCLEOTIDE SEQUENCE [LARGE SCALE GENOMIC DNA]</scope>
</reference>
<reference evidence="8" key="3">
    <citation type="submission" date="2025-09" db="UniProtKB">
        <authorList>
            <consortium name="Ensembl"/>
        </authorList>
    </citation>
    <scope>IDENTIFICATION</scope>
</reference>
<dbReference type="GO" id="GO:0005634">
    <property type="term" value="C:nucleus"/>
    <property type="evidence" value="ECO:0007669"/>
    <property type="project" value="TreeGrafter"/>
</dbReference>
<accession>A0A4W6FWX9</accession>